<protein>
    <submittedName>
        <fullName evidence="7">Nucleic acid binding</fullName>
    </submittedName>
</protein>
<dbReference type="InterPro" id="IPR051059">
    <property type="entry name" value="VerF-like"/>
</dbReference>
<evidence type="ECO:0000256" key="3">
    <source>
        <dbReference type="ARBA" id="ARBA00022737"/>
    </source>
</evidence>
<keyword evidence="8" id="KW-1185">Reference proteome</keyword>
<evidence type="ECO:0000256" key="6">
    <source>
        <dbReference type="ARBA" id="ARBA00023242"/>
    </source>
</evidence>
<keyword evidence="3" id="KW-0677">Repeat</keyword>
<comment type="caution">
    <text evidence="7">The sequence shown here is derived from an EMBL/GenBank/DDBJ whole genome shotgun (WGS) entry which is preliminary data.</text>
</comment>
<comment type="subcellular location">
    <subcellularLocation>
        <location evidence="1">Nucleus</location>
    </subcellularLocation>
</comment>
<reference evidence="7 8" key="1">
    <citation type="journal article" date="2016" name="Sci. Rep.">
        <title>Draft genome sequencing and secretome analysis of fungal phytopathogen Ascochyta rabiei provides insight into the necrotrophic effector repertoire.</title>
        <authorList>
            <person name="Verma S."/>
            <person name="Gazara R.K."/>
            <person name="Nizam S."/>
            <person name="Parween S."/>
            <person name="Chattopadhyay D."/>
            <person name="Verma P.K."/>
        </authorList>
    </citation>
    <scope>NUCLEOTIDE SEQUENCE [LARGE SCALE GENOMIC DNA]</scope>
    <source>
        <strain evidence="7 8">ArDII</strain>
    </source>
</reference>
<dbReference type="OrthoDB" id="654211at2759"/>
<evidence type="ECO:0000313" key="7">
    <source>
        <dbReference type="EMBL" id="KZM20526.1"/>
    </source>
</evidence>
<dbReference type="Proteomes" id="UP000076837">
    <property type="component" value="Unassembled WGS sequence"/>
</dbReference>
<evidence type="ECO:0000256" key="4">
    <source>
        <dbReference type="ARBA" id="ARBA00022771"/>
    </source>
</evidence>
<dbReference type="GO" id="GO:0000785">
    <property type="term" value="C:chromatin"/>
    <property type="evidence" value="ECO:0007669"/>
    <property type="project" value="TreeGrafter"/>
</dbReference>
<keyword evidence="6" id="KW-0539">Nucleus</keyword>
<gene>
    <name evidence="7" type="ORF">ST47_g8326</name>
</gene>
<dbReference type="GO" id="GO:0000981">
    <property type="term" value="F:DNA-binding transcription factor activity, RNA polymerase II-specific"/>
    <property type="evidence" value="ECO:0007669"/>
    <property type="project" value="InterPro"/>
</dbReference>
<evidence type="ECO:0000256" key="5">
    <source>
        <dbReference type="ARBA" id="ARBA00022833"/>
    </source>
</evidence>
<dbReference type="EMBL" id="JYNV01000278">
    <property type="protein sequence ID" value="KZM20526.1"/>
    <property type="molecule type" value="Genomic_DNA"/>
</dbReference>
<dbReference type="AlphaFoldDB" id="A0A162ZC22"/>
<accession>A0A162ZC22</accession>
<dbReference type="GO" id="GO:0005634">
    <property type="term" value="C:nucleus"/>
    <property type="evidence" value="ECO:0007669"/>
    <property type="project" value="UniProtKB-SubCell"/>
</dbReference>
<dbReference type="GO" id="GO:0008270">
    <property type="term" value="F:zinc ion binding"/>
    <property type="evidence" value="ECO:0007669"/>
    <property type="project" value="UniProtKB-KW"/>
</dbReference>
<organism evidence="7 8">
    <name type="scientific">Didymella rabiei</name>
    <name type="common">Chickpea ascochyta blight fungus</name>
    <name type="synonym">Mycosphaerella rabiei</name>
    <dbReference type="NCBI Taxonomy" id="5454"/>
    <lineage>
        <taxon>Eukaryota</taxon>
        <taxon>Fungi</taxon>
        <taxon>Dikarya</taxon>
        <taxon>Ascomycota</taxon>
        <taxon>Pezizomycotina</taxon>
        <taxon>Dothideomycetes</taxon>
        <taxon>Pleosporomycetidae</taxon>
        <taxon>Pleosporales</taxon>
        <taxon>Pleosporineae</taxon>
        <taxon>Didymellaceae</taxon>
        <taxon>Ascochyta</taxon>
    </lineage>
</organism>
<proteinExistence type="predicted"/>
<dbReference type="PANTHER" id="PTHR40626:SF11">
    <property type="entry name" value="ZINC FINGER PROTEIN YPR022C"/>
    <property type="match status" value="1"/>
</dbReference>
<sequence>MSISTSLGDSLPEETNSASWPVLFPLTDSIVTEDQGLFSDYLPHDMRWANDMTLNYGFPFAWMTQPFESPSRGPHILGQGISDLSMLHNDNLAALQTCEPLTGTTGGPTDRGESRTCESLEATLIPTADVCPSFPMLQEEELHSTSAELFGYVNQIPETAYTALRKFYISKHGFDDMSFPHSRLLHSFVELCFEYFDPHLPFLHPMRVQTEDLSWTLLTAVAAIGSQYSDVRDASKFTIVLQYILSKALPTTNLQTIAKKSETSLVQSVLLRDVGLMFSGSILDQTVLQQEKNVLITLCRGLATLIEFPDTEEYMGDQELDDRWLAWLQKEEVVRNGVPSAGIL</sequence>
<evidence type="ECO:0000313" key="8">
    <source>
        <dbReference type="Proteomes" id="UP000076837"/>
    </source>
</evidence>
<dbReference type="PANTHER" id="PTHR40626">
    <property type="entry name" value="MIP31509P"/>
    <property type="match status" value="1"/>
</dbReference>
<keyword evidence="2" id="KW-0479">Metal-binding</keyword>
<keyword evidence="4" id="KW-0863">Zinc-finger</keyword>
<evidence type="ECO:0000256" key="1">
    <source>
        <dbReference type="ARBA" id="ARBA00004123"/>
    </source>
</evidence>
<dbReference type="STRING" id="5454.A0A162ZC22"/>
<dbReference type="GO" id="GO:0000978">
    <property type="term" value="F:RNA polymerase II cis-regulatory region sequence-specific DNA binding"/>
    <property type="evidence" value="ECO:0007669"/>
    <property type="project" value="InterPro"/>
</dbReference>
<keyword evidence="5" id="KW-0862">Zinc</keyword>
<name>A0A162ZC22_DIDRA</name>
<evidence type="ECO:0000256" key="2">
    <source>
        <dbReference type="ARBA" id="ARBA00022723"/>
    </source>
</evidence>